<feature type="transmembrane region" description="Helical" evidence="1">
    <location>
        <begin position="140"/>
        <end position="159"/>
    </location>
</feature>
<accession>A0A9P1D3I5</accession>
<evidence type="ECO:0000313" key="4">
    <source>
        <dbReference type="Proteomes" id="UP001152797"/>
    </source>
</evidence>
<feature type="transmembrane region" description="Helical" evidence="1">
    <location>
        <begin position="6"/>
        <end position="30"/>
    </location>
</feature>
<keyword evidence="1" id="KW-0472">Membrane</keyword>
<evidence type="ECO:0000256" key="1">
    <source>
        <dbReference type="SAM" id="Phobius"/>
    </source>
</evidence>
<dbReference type="EMBL" id="CAMXCT020003127">
    <property type="protein sequence ID" value="CAL1155975.1"/>
    <property type="molecule type" value="Genomic_DNA"/>
</dbReference>
<keyword evidence="1" id="KW-0812">Transmembrane</keyword>
<comment type="caution">
    <text evidence="2">The sequence shown here is derived from an EMBL/GenBank/DDBJ whole genome shotgun (WGS) entry which is preliminary data.</text>
</comment>
<name>A0A9P1D3I5_9DINO</name>
<proteinExistence type="predicted"/>
<keyword evidence="4" id="KW-1185">Reference proteome</keyword>
<dbReference type="OrthoDB" id="10679434at2759"/>
<dbReference type="EMBL" id="CAMXCT010003127">
    <property type="protein sequence ID" value="CAI4002600.1"/>
    <property type="molecule type" value="Genomic_DNA"/>
</dbReference>
<protein>
    <submittedName>
        <fullName evidence="2">Uncharacterized protein</fullName>
    </submittedName>
</protein>
<dbReference type="AlphaFoldDB" id="A0A9P1D3I5"/>
<sequence>MQICPRWYAIPLNFLSLLVVLYALAAALKFSGAVPDLKERSFVLAVVRLAFLLALPFLFFSVVSSVRCVQRLPADEAAMLLFRYWKDSTDDPGTKELPEKFQGVFWFSTDPSPELCINFQAAAFDAATRTMKLYPGSSYTWVWCDSCVGWAFYLFFAFVNPIYSLQVRWEEGYQKAYLPSILFGCSPPEEDSILTYCWVYKFRIKSWKMFGQSFGTWLFRPPRFHCGINWRW</sequence>
<reference evidence="3 4" key="2">
    <citation type="submission" date="2024-05" db="EMBL/GenBank/DDBJ databases">
        <authorList>
            <person name="Chen Y."/>
            <person name="Shah S."/>
            <person name="Dougan E. K."/>
            <person name="Thang M."/>
            <person name="Chan C."/>
        </authorList>
    </citation>
    <scope>NUCLEOTIDE SEQUENCE [LARGE SCALE GENOMIC DNA]</scope>
</reference>
<evidence type="ECO:0000313" key="2">
    <source>
        <dbReference type="EMBL" id="CAI4002600.1"/>
    </source>
</evidence>
<dbReference type="Proteomes" id="UP001152797">
    <property type="component" value="Unassembled WGS sequence"/>
</dbReference>
<gene>
    <name evidence="2" type="ORF">C1SCF055_LOCUS28543</name>
</gene>
<keyword evidence="1" id="KW-1133">Transmembrane helix</keyword>
<dbReference type="EMBL" id="CAMXCT030003127">
    <property type="protein sequence ID" value="CAL4789912.1"/>
    <property type="molecule type" value="Genomic_DNA"/>
</dbReference>
<evidence type="ECO:0000313" key="3">
    <source>
        <dbReference type="EMBL" id="CAL4789912.1"/>
    </source>
</evidence>
<organism evidence="2">
    <name type="scientific">Cladocopium goreaui</name>
    <dbReference type="NCBI Taxonomy" id="2562237"/>
    <lineage>
        <taxon>Eukaryota</taxon>
        <taxon>Sar</taxon>
        <taxon>Alveolata</taxon>
        <taxon>Dinophyceae</taxon>
        <taxon>Suessiales</taxon>
        <taxon>Symbiodiniaceae</taxon>
        <taxon>Cladocopium</taxon>
    </lineage>
</organism>
<feature type="transmembrane region" description="Helical" evidence="1">
    <location>
        <begin position="42"/>
        <end position="63"/>
    </location>
</feature>
<reference evidence="2" key="1">
    <citation type="submission" date="2022-10" db="EMBL/GenBank/DDBJ databases">
        <authorList>
            <person name="Chen Y."/>
            <person name="Dougan E. K."/>
            <person name="Chan C."/>
            <person name="Rhodes N."/>
            <person name="Thang M."/>
        </authorList>
    </citation>
    <scope>NUCLEOTIDE SEQUENCE</scope>
</reference>